<accession>A0AA39FCF3</accession>
<comment type="caution">
    <text evidence="1">The sequence shown here is derived from an EMBL/GenBank/DDBJ whole genome shotgun (WGS) entry which is preliminary data.</text>
</comment>
<proteinExistence type="predicted"/>
<dbReference type="Proteomes" id="UP001168972">
    <property type="component" value="Unassembled WGS sequence"/>
</dbReference>
<dbReference type="EMBL" id="JAQQBR010001832">
    <property type="protein sequence ID" value="KAK0166998.1"/>
    <property type="molecule type" value="Genomic_DNA"/>
</dbReference>
<protein>
    <submittedName>
        <fullName evidence="1">Uncharacterized protein</fullName>
    </submittedName>
</protein>
<reference evidence="1" key="2">
    <citation type="submission" date="2023-03" db="EMBL/GenBank/DDBJ databases">
        <authorList>
            <person name="Inwood S.N."/>
            <person name="Skelly J.G."/>
            <person name="Guhlin J."/>
            <person name="Harrop T.W.R."/>
            <person name="Goldson S.G."/>
            <person name="Dearden P.K."/>
        </authorList>
    </citation>
    <scope>NUCLEOTIDE SEQUENCE</scope>
    <source>
        <strain evidence="1">Lincoln</strain>
        <tissue evidence="1">Whole body</tissue>
    </source>
</reference>
<gene>
    <name evidence="1" type="ORF">PV327_004453</name>
</gene>
<evidence type="ECO:0000313" key="1">
    <source>
        <dbReference type="EMBL" id="KAK0166998.1"/>
    </source>
</evidence>
<organism evidence="1 2">
    <name type="scientific">Microctonus hyperodae</name>
    <name type="common">Parasitoid wasp</name>
    <dbReference type="NCBI Taxonomy" id="165561"/>
    <lineage>
        <taxon>Eukaryota</taxon>
        <taxon>Metazoa</taxon>
        <taxon>Ecdysozoa</taxon>
        <taxon>Arthropoda</taxon>
        <taxon>Hexapoda</taxon>
        <taxon>Insecta</taxon>
        <taxon>Pterygota</taxon>
        <taxon>Neoptera</taxon>
        <taxon>Endopterygota</taxon>
        <taxon>Hymenoptera</taxon>
        <taxon>Apocrita</taxon>
        <taxon>Ichneumonoidea</taxon>
        <taxon>Braconidae</taxon>
        <taxon>Euphorinae</taxon>
        <taxon>Microctonus</taxon>
    </lineage>
</organism>
<evidence type="ECO:0000313" key="2">
    <source>
        <dbReference type="Proteomes" id="UP001168972"/>
    </source>
</evidence>
<reference evidence="1" key="1">
    <citation type="journal article" date="2023" name="bioRxiv">
        <title>Scaffold-level genome assemblies of two parasitoid biocontrol wasps reveal the parthenogenesis mechanism and an associated novel virus.</title>
        <authorList>
            <person name="Inwood S."/>
            <person name="Skelly J."/>
            <person name="Guhlin J."/>
            <person name="Harrop T."/>
            <person name="Goldson S."/>
            <person name="Dearden P."/>
        </authorList>
    </citation>
    <scope>NUCLEOTIDE SEQUENCE</scope>
    <source>
        <strain evidence="1">Lincoln</strain>
        <tissue evidence="1">Whole body</tissue>
    </source>
</reference>
<sequence length="134" mass="15683">MWIVLRCDDADTQRATLHSSDYGYAMWTMIARIFERWTNVNITKRDERRERQWYGYGHEMHGIRFVISSCLIFRDKVNLCTRRLGENVPMQILALKTLNRRATPPLAYSKIAIQMHKGLCRFGLVEVCLTGESA</sequence>
<dbReference type="AlphaFoldDB" id="A0AA39FCF3"/>
<keyword evidence="2" id="KW-1185">Reference proteome</keyword>
<name>A0AA39FCF3_MICHY</name>